<comment type="caution">
    <text evidence="1">The sequence shown here is derived from an EMBL/GenBank/DDBJ whole genome shotgun (WGS) entry which is preliminary data.</text>
</comment>
<dbReference type="RefSeq" id="WP_310347832.1">
    <property type="nucleotide sequence ID" value="NZ_JAVDXQ010000006.1"/>
</dbReference>
<dbReference type="Pfam" id="PF04255">
    <property type="entry name" value="DUF433"/>
    <property type="match status" value="1"/>
</dbReference>
<dbReference type="InterPro" id="IPR009057">
    <property type="entry name" value="Homeodomain-like_sf"/>
</dbReference>
<dbReference type="PANTHER" id="PTHR34849:SF5">
    <property type="entry name" value="SSL2733 PROTEIN"/>
    <property type="match status" value="1"/>
</dbReference>
<evidence type="ECO:0000313" key="1">
    <source>
        <dbReference type="EMBL" id="MDR7298720.1"/>
    </source>
</evidence>
<dbReference type="SUPFAM" id="SSF46689">
    <property type="entry name" value="Homeodomain-like"/>
    <property type="match status" value="1"/>
</dbReference>
<gene>
    <name evidence="1" type="ORF">J2X16_004088</name>
</gene>
<dbReference type="PANTHER" id="PTHR34849">
    <property type="entry name" value="SSL5025 PROTEIN"/>
    <property type="match status" value="1"/>
</dbReference>
<sequence>MNLTPLITVDPGRRNGRPCVRHLRIAVGDVLGWLAGGETEAQILADYPELTLQDIRACLAYAAEREAHEVRLPVAA</sequence>
<dbReference type="Proteomes" id="UP001180536">
    <property type="component" value="Unassembled WGS sequence"/>
</dbReference>
<evidence type="ECO:0000313" key="2">
    <source>
        <dbReference type="Proteomes" id="UP001180536"/>
    </source>
</evidence>
<protein>
    <submittedName>
        <fullName evidence="1">Uncharacterized protein (DUF433 family)</fullName>
    </submittedName>
</protein>
<dbReference type="EMBL" id="JAVDXQ010000006">
    <property type="protein sequence ID" value="MDR7298720.1"/>
    <property type="molecule type" value="Genomic_DNA"/>
</dbReference>
<dbReference type="InterPro" id="IPR007367">
    <property type="entry name" value="DUF433"/>
</dbReference>
<accession>A0ABU1ZDL2</accession>
<organism evidence="1 2">
    <name type="scientific">Pelomonas aquatica</name>
    <dbReference type="NCBI Taxonomy" id="431058"/>
    <lineage>
        <taxon>Bacteria</taxon>
        <taxon>Pseudomonadati</taxon>
        <taxon>Pseudomonadota</taxon>
        <taxon>Betaproteobacteria</taxon>
        <taxon>Burkholderiales</taxon>
        <taxon>Sphaerotilaceae</taxon>
        <taxon>Roseateles</taxon>
    </lineage>
</organism>
<name>A0ABU1ZDL2_9BURK</name>
<dbReference type="Gene3D" id="1.10.10.10">
    <property type="entry name" value="Winged helix-like DNA-binding domain superfamily/Winged helix DNA-binding domain"/>
    <property type="match status" value="1"/>
</dbReference>
<reference evidence="1 2" key="1">
    <citation type="submission" date="2023-07" db="EMBL/GenBank/DDBJ databases">
        <title>Sorghum-associated microbial communities from plants grown in Nebraska, USA.</title>
        <authorList>
            <person name="Schachtman D."/>
        </authorList>
    </citation>
    <scope>NUCLEOTIDE SEQUENCE [LARGE SCALE GENOMIC DNA]</scope>
    <source>
        <strain evidence="1 2">BE310</strain>
    </source>
</reference>
<proteinExistence type="predicted"/>
<dbReference type="InterPro" id="IPR036388">
    <property type="entry name" value="WH-like_DNA-bd_sf"/>
</dbReference>
<keyword evidence="2" id="KW-1185">Reference proteome</keyword>